<dbReference type="PATRIC" id="fig|1288963.3.peg.4551"/>
<comment type="caution">
    <text evidence="2">The sequence shown here is derived from an EMBL/GenBank/DDBJ whole genome shotgun (WGS) entry which is preliminary data.</text>
</comment>
<dbReference type="STRING" id="1232681.ADIS_4561"/>
<feature type="domain" description="EVE" evidence="1">
    <location>
        <begin position="2"/>
        <end position="133"/>
    </location>
</feature>
<dbReference type="CDD" id="cd21133">
    <property type="entry name" value="EVE"/>
    <property type="match status" value="1"/>
</dbReference>
<gene>
    <name evidence="2" type="ORF">ADIS_4561</name>
</gene>
<dbReference type="RefSeq" id="WP_010856674.1">
    <property type="nucleotide sequence ID" value="NZ_AQHR01000112.1"/>
</dbReference>
<accession>R7ZLW4</accession>
<protein>
    <recommendedName>
        <fullName evidence="1">EVE domain-containing protein</fullName>
    </recommendedName>
</protein>
<reference evidence="2 3" key="1">
    <citation type="submission" date="2013-02" db="EMBL/GenBank/DDBJ databases">
        <title>A novel strain isolated from Lonar lake, Maharashtra, India.</title>
        <authorList>
            <person name="Singh A."/>
        </authorList>
    </citation>
    <scope>NUCLEOTIDE SEQUENCE [LARGE SCALE GENOMIC DNA]</scope>
    <source>
        <strain evidence="2 3">AK24</strain>
    </source>
</reference>
<dbReference type="EMBL" id="AQHR01000112">
    <property type="protein sequence ID" value="EON75072.1"/>
    <property type="molecule type" value="Genomic_DNA"/>
</dbReference>
<dbReference type="InterPro" id="IPR052181">
    <property type="entry name" value="5hmC_binding"/>
</dbReference>
<evidence type="ECO:0000259" key="1">
    <source>
        <dbReference type="Pfam" id="PF01878"/>
    </source>
</evidence>
<dbReference type="PANTHER" id="PTHR14087:SF7">
    <property type="entry name" value="THYMOCYTE NUCLEAR PROTEIN 1"/>
    <property type="match status" value="1"/>
</dbReference>
<dbReference type="InterPro" id="IPR002740">
    <property type="entry name" value="EVE_domain"/>
</dbReference>
<dbReference type="SUPFAM" id="SSF88697">
    <property type="entry name" value="PUA domain-like"/>
    <property type="match status" value="1"/>
</dbReference>
<dbReference type="InterPro" id="IPR047197">
    <property type="entry name" value="THYN1-like_EVE"/>
</dbReference>
<proteinExistence type="predicted"/>
<evidence type="ECO:0000313" key="2">
    <source>
        <dbReference type="EMBL" id="EON75072.1"/>
    </source>
</evidence>
<dbReference type="InterPro" id="IPR015947">
    <property type="entry name" value="PUA-like_sf"/>
</dbReference>
<sequence>MNYWLIKTEPESYSLEDLKSKGEDVWDGVRNHQARNFIEKMKPGDLVFVYHSGKQKALVGTAKVVSAPYPDPKAADGEKWLAVDIRYNGHLPNPVTLSQIKTSDQLQDLLLVRQSRLSVMSLSKQEADILVTMADA</sequence>
<dbReference type="PANTHER" id="PTHR14087">
    <property type="entry name" value="THYMOCYTE NUCLEAR PROTEIN 1"/>
    <property type="match status" value="1"/>
</dbReference>
<organism evidence="2 3">
    <name type="scientific">Lunatimonas lonarensis</name>
    <dbReference type="NCBI Taxonomy" id="1232681"/>
    <lineage>
        <taxon>Bacteria</taxon>
        <taxon>Pseudomonadati</taxon>
        <taxon>Bacteroidota</taxon>
        <taxon>Cytophagia</taxon>
        <taxon>Cytophagales</taxon>
        <taxon>Cyclobacteriaceae</taxon>
    </lineage>
</organism>
<evidence type="ECO:0000313" key="3">
    <source>
        <dbReference type="Proteomes" id="UP000013909"/>
    </source>
</evidence>
<dbReference type="Gene3D" id="3.10.590.10">
    <property type="entry name" value="ph1033 like domains"/>
    <property type="match status" value="1"/>
</dbReference>
<dbReference type="Proteomes" id="UP000013909">
    <property type="component" value="Unassembled WGS sequence"/>
</dbReference>
<dbReference type="Pfam" id="PF01878">
    <property type="entry name" value="EVE"/>
    <property type="match status" value="1"/>
</dbReference>
<dbReference type="OrthoDB" id="9791347at2"/>
<keyword evidence="3" id="KW-1185">Reference proteome</keyword>
<dbReference type="AlphaFoldDB" id="R7ZLW4"/>
<name>R7ZLW4_9BACT</name>